<dbReference type="Proteomes" id="UP001153678">
    <property type="component" value="Unassembled WGS sequence"/>
</dbReference>
<protein>
    <submittedName>
        <fullName evidence="1">11984_t:CDS:1</fullName>
    </submittedName>
</protein>
<evidence type="ECO:0000313" key="2">
    <source>
        <dbReference type="Proteomes" id="UP001153678"/>
    </source>
</evidence>
<accession>A0A9W4SDI7</accession>
<reference evidence="1" key="1">
    <citation type="submission" date="2022-08" db="EMBL/GenBank/DDBJ databases">
        <authorList>
            <person name="Kallberg Y."/>
            <person name="Tangrot J."/>
            <person name="Rosling A."/>
        </authorList>
    </citation>
    <scope>NUCLEOTIDE SEQUENCE</scope>
    <source>
        <strain evidence="1">Wild A</strain>
    </source>
</reference>
<proteinExistence type="predicted"/>
<evidence type="ECO:0000313" key="1">
    <source>
        <dbReference type="EMBL" id="CAI2164399.1"/>
    </source>
</evidence>
<sequence>MLENTDTECSCPYAFEGKNTDLVARSPPEVNDFKSLDVAWKKRFTTTAKILNMEEITRETPFLGVISCR</sequence>
<dbReference type="OrthoDB" id="2435224at2759"/>
<keyword evidence="2" id="KW-1185">Reference proteome</keyword>
<dbReference type="EMBL" id="CAMKVN010000153">
    <property type="protein sequence ID" value="CAI2164399.1"/>
    <property type="molecule type" value="Genomic_DNA"/>
</dbReference>
<gene>
    <name evidence="1" type="ORF">FWILDA_LOCUS1547</name>
</gene>
<organism evidence="1 2">
    <name type="scientific">Funneliformis geosporum</name>
    <dbReference type="NCBI Taxonomy" id="1117311"/>
    <lineage>
        <taxon>Eukaryota</taxon>
        <taxon>Fungi</taxon>
        <taxon>Fungi incertae sedis</taxon>
        <taxon>Mucoromycota</taxon>
        <taxon>Glomeromycotina</taxon>
        <taxon>Glomeromycetes</taxon>
        <taxon>Glomerales</taxon>
        <taxon>Glomeraceae</taxon>
        <taxon>Funneliformis</taxon>
    </lineage>
</organism>
<name>A0A9W4SDI7_9GLOM</name>
<comment type="caution">
    <text evidence="1">The sequence shown here is derived from an EMBL/GenBank/DDBJ whole genome shotgun (WGS) entry which is preliminary data.</text>
</comment>
<dbReference type="AlphaFoldDB" id="A0A9W4SDI7"/>